<reference evidence="5 6" key="1">
    <citation type="submission" date="2016-10" db="EMBL/GenBank/DDBJ databases">
        <authorList>
            <person name="de Groot N.N."/>
        </authorList>
    </citation>
    <scope>NUCLEOTIDE SEQUENCE [LARGE SCALE GENOMIC DNA]</scope>
    <source>
        <strain evidence="5 6">CGMCC 1.7054</strain>
    </source>
</reference>
<dbReference type="Gene3D" id="3.40.630.30">
    <property type="match status" value="1"/>
</dbReference>
<accession>A0A1I7MPT3</accession>
<proteinExistence type="predicted"/>
<feature type="domain" description="N-acetyltransferase" evidence="4">
    <location>
        <begin position="6"/>
        <end position="157"/>
    </location>
</feature>
<dbReference type="AlphaFoldDB" id="A0A1I7MPT3"/>
<organism evidence="5 6">
    <name type="scientific">Micrococcus terreus</name>
    <dbReference type="NCBI Taxonomy" id="574650"/>
    <lineage>
        <taxon>Bacteria</taxon>
        <taxon>Bacillati</taxon>
        <taxon>Actinomycetota</taxon>
        <taxon>Actinomycetes</taxon>
        <taxon>Micrococcales</taxon>
        <taxon>Micrococcaceae</taxon>
        <taxon>Micrococcus</taxon>
    </lineage>
</organism>
<dbReference type="PROSITE" id="PS51186">
    <property type="entry name" value="GNAT"/>
    <property type="match status" value="1"/>
</dbReference>
<dbReference type="Pfam" id="PF00583">
    <property type="entry name" value="Acetyltransf_1"/>
    <property type="match status" value="1"/>
</dbReference>
<evidence type="ECO:0000256" key="1">
    <source>
        <dbReference type="ARBA" id="ARBA00022679"/>
    </source>
</evidence>
<evidence type="ECO:0000313" key="6">
    <source>
        <dbReference type="Proteomes" id="UP000198881"/>
    </source>
</evidence>
<feature type="compositionally biased region" description="Basic and acidic residues" evidence="3">
    <location>
        <begin position="29"/>
        <end position="41"/>
    </location>
</feature>
<keyword evidence="6" id="KW-1185">Reference proteome</keyword>
<dbReference type="RefSeq" id="WP_091698254.1">
    <property type="nucleotide sequence ID" value="NZ_FPCG01000009.1"/>
</dbReference>
<dbReference type="PANTHER" id="PTHR43877:SF2">
    <property type="entry name" value="AMINOALKYLPHOSPHONATE N-ACETYLTRANSFERASE-RELATED"/>
    <property type="match status" value="1"/>
</dbReference>
<evidence type="ECO:0000256" key="3">
    <source>
        <dbReference type="SAM" id="MobiDB-lite"/>
    </source>
</evidence>
<feature type="region of interest" description="Disordered" evidence="3">
    <location>
        <begin position="29"/>
        <end position="51"/>
    </location>
</feature>
<dbReference type="EMBL" id="FPCG01000009">
    <property type="protein sequence ID" value="SFV23908.1"/>
    <property type="molecule type" value="Genomic_DNA"/>
</dbReference>
<dbReference type="STRING" id="574650.SAMN04487966_10911"/>
<keyword evidence="1 5" id="KW-0808">Transferase</keyword>
<dbReference type="InterPro" id="IPR016181">
    <property type="entry name" value="Acyl_CoA_acyltransferase"/>
</dbReference>
<dbReference type="OrthoDB" id="70840at2"/>
<gene>
    <name evidence="5" type="ORF">SAMN04487966_10911</name>
</gene>
<dbReference type="CDD" id="cd04301">
    <property type="entry name" value="NAT_SF"/>
    <property type="match status" value="1"/>
</dbReference>
<name>A0A1I7MPT3_9MICC</name>
<evidence type="ECO:0000313" key="5">
    <source>
        <dbReference type="EMBL" id="SFV23908.1"/>
    </source>
</evidence>
<keyword evidence="2" id="KW-0012">Acyltransferase</keyword>
<dbReference type="Proteomes" id="UP000198881">
    <property type="component" value="Unassembled WGS sequence"/>
</dbReference>
<protein>
    <submittedName>
        <fullName evidence="5">Acetyltransferase (GNAT) family protein</fullName>
    </submittedName>
</protein>
<dbReference type="PANTHER" id="PTHR43877">
    <property type="entry name" value="AMINOALKYLPHOSPHONATE N-ACETYLTRANSFERASE-RELATED-RELATED"/>
    <property type="match status" value="1"/>
</dbReference>
<sequence length="161" mass="17781">MRSSHLIFHTVPWDHPVAHALRLAQHRELERITPPDSRYDAGTDPSPTDDPRYVIAQQRTTLDAIGGGGFRRIDPATAELKRLYLMPMSRGSGVSAELLTAVEDAAREAGFTRLVTEAAVFQDAGRRLYLRAGFTEAPAFEPYVGAVESVCYAKDLPTVDR</sequence>
<dbReference type="GO" id="GO:0016747">
    <property type="term" value="F:acyltransferase activity, transferring groups other than amino-acyl groups"/>
    <property type="evidence" value="ECO:0007669"/>
    <property type="project" value="InterPro"/>
</dbReference>
<evidence type="ECO:0000259" key="4">
    <source>
        <dbReference type="PROSITE" id="PS51186"/>
    </source>
</evidence>
<evidence type="ECO:0000256" key="2">
    <source>
        <dbReference type="ARBA" id="ARBA00023315"/>
    </source>
</evidence>
<dbReference type="InterPro" id="IPR000182">
    <property type="entry name" value="GNAT_dom"/>
</dbReference>
<dbReference type="SUPFAM" id="SSF55729">
    <property type="entry name" value="Acyl-CoA N-acyltransferases (Nat)"/>
    <property type="match status" value="1"/>
</dbReference>
<dbReference type="InterPro" id="IPR050832">
    <property type="entry name" value="Bact_Acetyltransf"/>
</dbReference>